<protein>
    <submittedName>
        <fullName evidence="2">Uncharacterized protein</fullName>
    </submittedName>
</protein>
<evidence type="ECO:0000313" key="3">
    <source>
        <dbReference type="Proteomes" id="UP001524478"/>
    </source>
</evidence>
<feature type="transmembrane region" description="Helical" evidence="1">
    <location>
        <begin position="15"/>
        <end position="31"/>
    </location>
</feature>
<evidence type="ECO:0000256" key="1">
    <source>
        <dbReference type="SAM" id="Phobius"/>
    </source>
</evidence>
<dbReference type="Proteomes" id="UP001524478">
    <property type="component" value="Unassembled WGS sequence"/>
</dbReference>
<keyword evidence="3" id="KW-1185">Reference proteome</keyword>
<dbReference type="EMBL" id="JANGAC010000012">
    <property type="protein sequence ID" value="MCQ4924332.1"/>
    <property type="molecule type" value="Genomic_DNA"/>
</dbReference>
<evidence type="ECO:0000313" key="2">
    <source>
        <dbReference type="EMBL" id="MCQ4924332.1"/>
    </source>
</evidence>
<dbReference type="RefSeq" id="WP_256312092.1">
    <property type="nucleotide sequence ID" value="NZ_JANGAC010000012.1"/>
</dbReference>
<name>A0ABT1SED8_9FIRM</name>
<organism evidence="2 3">
    <name type="scientific">Tissierella carlieri</name>
    <dbReference type="NCBI Taxonomy" id="689904"/>
    <lineage>
        <taxon>Bacteria</taxon>
        <taxon>Bacillati</taxon>
        <taxon>Bacillota</taxon>
        <taxon>Tissierellia</taxon>
        <taxon>Tissierellales</taxon>
        <taxon>Tissierellaceae</taxon>
        <taxon>Tissierella</taxon>
    </lineage>
</organism>
<sequence>MKNIKIKDPKVKKNIIIITFVVLIILIIKQYKENRRLKNIIVSSEEYIIGTTTVSLPRNWIIPILSEKPINLKDIYRLDGMLRISNSLFQRNFETTELEKSQYLEKTRIGVQRLIKLIESNGNDEEIDKLVDELIEMQNDILENPLDTVK</sequence>
<keyword evidence="1" id="KW-0472">Membrane</keyword>
<accession>A0ABT1SED8</accession>
<keyword evidence="1" id="KW-1133">Transmembrane helix</keyword>
<keyword evidence="1" id="KW-0812">Transmembrane</keyword>
<comment type="caution">
    <text evidence="2">The sequence shown here is derived from an EMBL/GenBank/DDBJ whole genome shotgun (WGS) entry which is preliminary data.</text>
</comment>
<gene>
    <name evidence="2" type="ORF">NE686_14610</name>
</gene>
<proteinExistence type="predicted"/>
<reference evidence="2 3" key="1">
    <citation type="submission" date="2022-06" db="EMBL/GenBank/DDBJ databases">
        <title>Isolation of gut microbiota from human fecal samples.</title>
        <authorList>
            <person name="Pamer E.G."/>
            <person name="Barat B."/>
            <person name="Waligurski E."/>
            <person name="Medina S."/>
            <person name="Paddock L."/>
            <person name="Mostad J."/>
        </authorList>
    </citation>
    <scope>NUCLEOTIDE SEQUENCE [LARGE SCALE GENOMIC DNA]</scope>
    <source>
        <strain evidence="2 3">DFI.7.95</strain>
    </source>
</reference>